<evidence type="ECO:0000256" key="7">
    <source>
        <dbReference type="ARBA" id="ARBA00023157"/>
    </source>
</evidence>
<feature type="region of interest" description="Disordered" evidence="10">
    <location>
        <begin position="797"/>
        <end position="822"/>
    </location>
</feature>
<evidence type="ECO:0000256" key="4">
    <source>
        <dbReference type="ARBA" id="ARBA00022737"/>
    </source>
</evidence>
<feature type="chain" id="PRO_5025555122" description="DCC netrin 1 receptor" evidence="12">
    <location>
        <begin position="16"/>
        <end position="1087"/>
    </location>
</feature>
<feature type="transmembrane region" description="Helical" evidence="11">
    <location>
        <begin position="768"/>
        <end position="792"/>
    </location>
</feature>
<dbReference type="GO" id="GO:0098609">
    <property type="term" value="P:cell-cell adhesion"/>
    <property type="evidence" value="ECO:0007669"/>
    <property type="project" value="TreeGrafter"/>
</dbReference>
<dbReference type="GO" id="GO:0016020">
    <property type="term" value="C:membrane"/>
    <property type="evidence" value="ECO:0007669"/>
    <property type="project" value="UniProtKB-SubCell"/>
</dbReference>
<feature type="region of interest" description="Disordered" evidence="10">
    <location>
        <begin position="403"/>
        <end position="422"/>
    </location>
</feature>
<keyword evidence="5 11" id="KW-1133">Transmembrane helix</keyword>
<dbReference type="SMART" id="SM00409">
    <property type="entry name" value="IG"/>
    <property type="match status" value="2"/>
</dbReference>
<evidence type="ECO:0000259" key="14">
    <source>
        <dbReference type="PROSITE" id="PS50853"/>
    </source>
</evidence>
<feature type="domain" description="Fibronectin type-III" evidence="14">
    <location>
        <begin position="416"/>
        <end position="510"/>
    </location>
</feature>
<keyword evidence="6 11" id="KW-0472">Membrane</keyword>
<feature type="domain" description="Fibronectin type-III" evidence="14">
    <location>
        <begin position="517"/>
        <end position="613"/>
    </location>
</feature>
<dbReference type="FunFam" id="2.60.40.10:FF:000101">
    <property type="entry name" value="Neogenin isoform 1"/>
    <property type="match status" value="1"/>
</dbReference>
<reference evidence="15" key="2">
    <citation type="submission" date="2025-09" db="UniProtKB">
        <authorList>
            <consortium name="Ensembl"/>
        </authorList>
    </citation>
    <scope>IDENTIFICATION</scope>
</reference>
<dbReference type="InterPro" id="IPR010560">
    <property type="entry name" value="Neogenin_C"/>
</dbReference>
<keyword evidence="9" id="KW-0393">Immunoglobulin domain</keyword>
<evidence type="ECO:0000256" key="9">
    <source>
        <dbReference type="ARBA" id="ARBA00023319"/>
    </source>
</evidence>
<proteinExistence type="inferred from homology"/>
<feature type="region of interest" description="Disordered" evidence="10">
    <location>
        <begin position="895"/>
        <end position="914"/>
    </location>
</feature>
<dbReference type="PROSITE" id="PS50853">
    <property type="entry name" value="FN3"/>
    <property type="match status" value="6"/>
</dbReference>
<dbReference type="Pfam" id="PF06583">
    <property type="entry name" value="Neogenin_C"/>
    <property type="match status" value="1"/>
</dbReference>
<evidence type="ECO:0000256" key="5">
    <source>
        <dbReference type="ARBA" id="ARBA00022989"/>
    </source>
</evidence>
<feature type="domain" description="Fibronectin type-III" evidence="14">
    <location>
        <begin position="218"/>
        <end position="311"/>
    </location>
</feature>
<dbReference type="PRINTS" id="PR00014">
    <property type="entry name" value="FNTYPEIII"/>
</dbReference>
<evidence type="ECO:0000256" key="1">
    <source>
        <dbReference type="ARBA" id="ARBA00004479"/>
    </source>
</evidence>
<evidence type="ECO:0000313" key="16">
    <source>
        <dbReference type="Proteomes" id="UP000472276"/>
    </source>
</evidence>
<dbReference type="SUPFAM" id="SSF48726">
    <property type="entry name" value="Immunoglobulin"/>
    <property type="match status" value="1"/>
</dbReference>
<dbReference type="Gene3D" id="2.60.40.10">
    <property type="entry name" value="Immunoglobulins"/>
    <property type="match status" value="7"/>
</dbReference>
<dbReference type="InterPro" id="IPR007110">
    <property type="entry name" value="Ig-like_dom"/>
</dbReference>
<evidence type="ECO:0000256" key="6">
    <source>
        <dbReference type="ARBA" id="ARBA00023136"/>
    </source>
</evidence>
<dbReference type="InterPro" id="IPR036116">
    <property type="entry name" value="FN3_sf"/>
</dbReference>
<dbReference type="SMART" id="SM00408">
    <property type="entry name" value="IGc2"/>
    <property type="match status" value="1"/>
</dbReference>
<feature type="domain" description="Fibronectin type-III" evidence="14">
    <location>
        <begin position="122"/>
        <end position="215"/>
    </location>
</feature>
<feature type="compositionally biased region" description="Basic residues" evidence="10">
    <location>
        <begin position="799"/>
        <end position="813"/>
    </location>
</feature>
<keyword evidence="16" id="KW-1185">Reference proteome</keyword>
<dbReference type="InterPro" id="IPR003599">
    <property type="entry name" value="Ig_sub"/>
</dbReference>
<dbReference type="PANTHER" id="PTHR44170:SF8">
    <property type="entry name" value="NETRIN RECEPTOR DCC"/>
    <property type="match status" value="1"/>
</dbReference>
<dbReference type="FunFam" id="2.60.40.10:FF:000216">
    <property type="entry name" value="neogenin isoform X1"/>
    <property type="match status" value="1"/>
</dbReference>
<dbReference type="Ensembl" id="ENSOABT00000040999.2">
    <property type="protein sequence ID" value="ENSOABP00000039911.1"/>
    <property type="gene ID" value="ENSOABG00000018028.2"/>
</dbReference>
<dbReference type="FunFam" id="2.60.40.10:FF:000551">
    <property type="entry name" value="Protogenin A"/>
    <property type="match status" value="1"/>
</dbReference>
<organism evidence="15 16">
    <name type="scientific">Oreochromis aureus</name>
    <name type="common">Israeli tilapia</name>
    <name type="synonym">Chromis aureus</name>
    <dbReference type="NCBI Taxonomy" id="47969"/>
    <lineage>
        <taxon>Eukaryota</taxon>
        <taxon>Metazoa</taxon>
        <taxon>Chordata</taxon>
        <taxon>Craniata</taxon>
        <taxon>Vertebrata</taxon>
        <taxon>Euteleostomi</taxon>
        <taxon>Actinopterygii</taxon>
        <taxon>Neopterygii</taxon>
        <taxon>Teleostei</taxon>
        <taxon>Neoteleostei</taxon>
        <taxon>Acanthomorphata</taxon>
        <taxon>Ovalentaria</taxon>
        <taxon>Cichlomorphae</taxon>
        <taxon>Cichliformes</taxon>
        <taxon>Cichlidae</taxon>
        <taxon>African cichlids</taxon>
        <taxon>Pseudocrenilabrinae</taxon>
        <taxon>Oreochromini</taxon>
        <taxon>Oreochromis</taxon>
    </lineage>
</organism>
<reference evidence="15" key="1">
    <citation type="submission" date="2025-08" db="UniProtKB">
        <authorList>
            <consortium name="Ensembl"/>
        </authorList>
    </citation>
    <scope>IDENTIFICATION</scope>
</reference>
<dbReference type="PROSITE" id="PS50835">
    <property type="entry name" value="IG_LIKE"/>
    <property type="match status" value="1"/>
</dbReference>
<dbReference type="InterPro" id="IPR003961">
    <property type="entry name" value="FN3_dom"/>
</dbReference>
<dbReference type="AlphaFoldDB" id="A0A668UJR0"/>
<gene>
    <name evidence="15" type="primary">DCC</name>
</gene>
<dbReference type="FunFam" id="2.60.40.10:FF:000133">
    <property type="entry name" value="Neogenin isoform 1"/>
    <property type="match status" value="1"/>
</dbReference>
<dbReference type="InterPro" id="IPR036179">
    <property type="entry name" value="Ig-like_dom_sf"/>
</dbReference>
<dbReference type="InterPro" id="IPR013783">
    <property type="entry name" value="Ig-like_fold"/>
</dbReference>
<dbReference type="Pfam" id="PF07679">
    <property type="entry name" value="I-set"/>
    <property type="match status" value="1"/>
</dbReference>
<dbReference type="Pfam" id="PF00041">
    <property type="entry name" value="fn3"/>
    <property type="match status" value="6"/>
</dbReference>
<protein>
    <recommendedName>
        <fullName evidence="17">DCC netrin 1 receptor</fullName>
    </recommendedName>
</protein>
<keyword evidence="12" id="KW-0732">Signal</keyword>
<dbReference type="FunFam" id="2.60.40.10:FF:000004">
    <property type="entry name" value="DCC isoform 1"/>
    <property type="match status" value="1"/>
</dbReference>
<feature type="domain" description="Ig-like" evidence="13">
    <location>
        <begin position="18"/>
        <end position="103"/>
    </location>
</feature>
<feature type="domain" description="Fibronectin type-III" evidence="14">
    <location>
        <begin position="618"/>
        <end position="715"/>
    </location>
</feature>
<evidence type="ECO:0000256" key="3">
    <source>
        <dbReference type="ARBA" id="ARBA00022692"/>
    </source>
</evidence>
<dbReference type="SUPFAM" id="SSF49265">
    <property type="entry name" value="Fibronectin type III"/>
    <property type="match status" value="3"/>
</dbReference>
<evidence type="ECO:0008006" key="17">
    <source>
        <dbReference type="Google" id="ProtNLM"/>
    </source>
</evidence>
<evidence type="ECO:0000256" key="12">
    <source>
        <dbReference type="SAM" id="SignalP"/>
    </source>
</evidence>
<dbReference type="InterPro" id="IPR013098">
    <property type="entry name" value="Ig_I-set"/>
</dbReference>
<dbReference type="CDD" id="cd00063">
    <property type="entry name" value="FN3"/>
    <property type="match status" value="6"/>
</dbReference>
<evidence type="ECO:0000259" key="13">
    <source>
        <dbReference type="PROSITE" id="PS50835"/>
    </source>
</evidence>
<evidence type="ECO:0000313" key="15">
    <source>
        <dbReference type="Ensembl" id="ENSOABP00000039911.1"/>
    </source>
</evidence>
<name>A0A668UJR0_OREAU</name>
<feature type="region of interest" description="Disordered" evidence="10">
    <location>
        <begin position="837"/>
        <end position="889"/>
    </location>
</feature>
<dbReference type="PANTHER" id="PTHR44170">
    <property type="entry name" value="PROTEIN SIDEKICK"/>
    <property type="match status" value="1"/>
</dbReference>
<dbReference type="FunFam" id="2.60.40.10:FF:000106">
    <property type="entry name" value="Neogenin isoform 1"/>
    <property type="match status" value="1"/>
</dbReference>
<evidence type="ECO:0000256" key="2">
    <source>
        <dbReference type="ARBA" id="ARBA00009588"/>
    </source>
</evidence>
<evidence type="ECO:0000256" key="10">
    <source>
        <dbReference type="SAM" id="MobiDB-lite"/>
    </source>
</evidence>
<keyword evidence="8" id="KW-0325">Glycoprotein</keyword>
<keyword evidence="3 11" id="KW-0812">Transmembrane</keyword>
<dbReference type="FunFam" id="2.60.40.10:FF:000187">
    <property type="entry name" value="neogenin isoform X2"/>
    <property type="match status" value="1"/>
</dbReference>
<keyword evidence="7" id="KW-1015">Disulfide bond</keyword>
<evidence type="ECO:0000256" key="11">
    <source>
        <dbReference type="SAM" id="Phobius"/>
    </source>
</evidence>
<evidence type="ECO:0000256" key="8">
    <source>
        <dbReference type="ARBA" id="ARBA00023180"/>
    </source>
</evidence>
<sequence>IGGCLFVLFSLYVFAVPPQFLNYPTNTYAYESTDIELECAVTGNPPPTVRWMKNGEEVIPSDYFQIVDGSNLQILGLVKSDEGFYQCIAENSAGSSQAMAQLLLREPAFFPLPSSSVALPSAPRDLVPVLVSSRFVRLSWRPPEETGGAVQTYGVYYSQDGVDRERSVNVSEPESLELTVSNLKPEESYSFRVVAYNDIGPGESSAPLKITTKPDLQVPSKVESLRALALSPTSVQVSWEPPSLPNGPILGYRLLWTESPSGKEQSVEVNGQNYKMEGLNKFTEYTVRVLAINRYGPGTASDAVSVTTQSDVPSAPPQNITLEVVLSRSIKVSWQPPPRSAQNGIITAYKIKYRKTGRRGDQEAIEPNNFWYLFTGLEKGSQYSFQVAAMTANGTGPASDWYTAETPENDLDESQVPDQPSSLHVRPLPNSIIMSWTPPLSPNILVRGYIIGYGVGSPYAETVRVDSKQRYYSIENLEPSSHYVISLKAFNNAGEGVPLYESAVTRSLTDTSTPMIPPVGVQAVALSSDSVRVSWADNSMTKNQKSSEVRYYSVKWKTSYSTSGKYKSADTTALSHTVTGLKPNTMYEFAVMVTKGRKSSTWSMTAHATTYEAAPSSAPKDLTVISREGRPRAILISWQPPMEANGRITGYILYYTLDKNMPIDDWVMEAISGDRLTHQVVDLNLDTVYYFRIQAKNAKGVGPLSEAIHFRTAKVEHPDKMANDQGKLFHLQSGFSSDCLTSRQIMSEESPIGQMRPPHGTPQKNSNLLVIIVVSVGAVTVVVVVIVALICTRRSSAQQRKKRASHSASKRKGSQKDLRPPDLWIHHEEMEMKNMEKAPSIAPSGHDSPIQSCQDLPQVAHSQSESQMGSKSSHSGADADEVSSSISTLERSLAARRGTRSKMMIPMDSQPSNTPVVSAIPVPTLDSSQYPGILPSPSCGFTHNKFSLRPMPFPSLTVDRGYTPALPGEHVPTIEEAQGGSGRTIPTACVRPTHPLRSFTNPLLPPPMGTIDPKVYTSMLPQSSASLPKPQVKTASLGQAGKARSPLLPVSVPTAPDLPEEGGTKPAEDSAANVSLHCEHVVVGVAD</sequence>
<feature type="domain" description="Fibronectin type-III" evidence="14">
    <location>
        <begin position="316"/>
        <end position="409"/>
    </location>
</feature>
<comment type="subcellular location">
    <subcellularLocation>
        <location evidence="1">Membrane</location>
        <topology evidence="1">Single-pass type I membrane protein</topology>
    </subcellularLocation>
</comment>
<feature type="region of interest" description="Disordered" evidence="10">
    <location>
        <begin position="1022"/>
        <end position="1072"/>
    </location>
</feature>
<dbReference type="InterPro" id="IPR003598">
    <property type="entry name" value="Ig_sub2"/>
</dbReference>
<dbReference type="Proteomes" id="UP000472276">
    <property type="component" value="Unassembled WGS sequence"/>
</dbReference>
<feature type="signal peptide" evidence="12">
    <location>
        <begin position="1"/>
        <end position="15"/>
    </location>
</feature>
<keyword evidence="4" id="KW-0677">Repeat</keyword>
<accession>A0A668UJR0</accession>
<dbReference type="SMART" id="SM00060">
    <property type="entry name" value="FN3"/>
    <property type="match status" value="6"/>
</dbReference>
<feature type="compositionally biased region" description="Low complexity" evidence="10">
    <location>
        <begin position="861"/>
        <end position="876"/>
    </location>
</feature>
<comment type="similarity">
    <text evidence="2">Belongs to the immunoglobulin superfamily. DCC family.</text>
</comment>